<comment type="function">
    <text evidence="10">Involved in protein export. Participates in an early event of protein translocation.</text>
</comment>
<dbReference type="Pfam" id="PF03840">
    <property type="entry name" value="SecG"/>
    <property type="match status" value="1"/>
</dbReference>
<proteinExistence type="inferred from homology"/>
<dbReference type="RefSeq" id="WP_015030394.1">
    <property type="nucleotide sequence ID" value="NC_018748.1"/>
</dbReference>
<evidence type="ECO:0000256" key="4">
    <source>
        <dbReference type="ARBA" id="ARBA00022475"/>
    </source>
</evidence>
<organism evidence="12 13">
    <name type="scientific">Emticicia oligotrophica (strain DSM 17448 / CIP 109782 / MTCC 6937 / GPTSA100-15)</name>
    <dbReference type="NCBI Taxonomy" id="929562"/>
    <lineage>
        <taxon>Bacteria</taxon>
        <taxon>Pseudomonadati</taxon>
        <taxon>Bacteroidota</taxon>
        <taxon>Cytophagia</taxon>
        <taxon>Cytophagales</taxon>
        <taxon>Leadbetterellaceae</taxon>
        <taxon>Emticicia</taxon>
    </lineage>
</organism>
<comment type="subcellular location">
    <subcellularLocation>
        <location evidence="1 10">Cell membrane</location>
        <topology evidence="1 10">Multi-pass membrane protein</topology>
    </subcellularLocation>
</comment>
<name>A0ABN4ASL2_EMTOG</name>
<evidence type="ECO:0000256" key="8">
    <source>
        <dbReference type="ARBA" id="ARBA00023010"/>
    </source>
</evidence>
<keyword evidence="4 10" id="KW-1003">Cell membrane</keyword>
<accession>A0ABN4ASL2</accession>
<dbReference type="InterPro" id="IPR004692">
    <property type="entry name" value="SecG"/>
</dbReference>
<feature type="compositionally biased region" description="Low complexity" evidence="11">
    <location>
        <begin position="92"/>
        <end position="123"/>
    </location>
</feature>
<keyword evidence="5 10" id="KW-0812">Transmembrane</keyword>
<evidence type="ECO:0000256" key="9">
    <source>
        <dbReference type="ARBA" id="ARBA00023136"/>
    </source>
</evidence>
<keyword evidence="7 10" id="KW-1133">Transmembrane helix</keyword>
<dbReference type="PANTHER" id="PTHR34182:SF1">
    <property type="entry name" value="PROTEIN-EXPORT MEMBRANE PROTEIN SECG"/>
    <property type="match status" value="1"/>
</dbReference>
<dbReference type="PANTHER" id="PTHR34182">
    <property type="entry name" value="PROTEIN-EXPORT MEMBRANE PROTEIN SECG"/>
    <property type="match status" value="1"/>
</dbReference>
<keyword evidence="6 10" id="KW-0653">Protein transport</keyword>
<keyword evidence="9 10" id="KW-0472">Membrane</keyword>
<feature type="transmembrane region" description="Helical" evidence="10">
    <location>
        <begin position="5"/>
        <end position="22"/>
    </location>
</feature>
<evidence type="ECO:0000256" key="11">
    <source>
        <dbReference type="SAM" id="MobiDB-lite"/>
    </source>
</evidence>
<reference evidence="12 13" key="1">
    <citation type="submission" date="2011-07" db="EMBL/GenBank/DDBJ databases">
        <title>The complete genome of chromosome of Emticicia oligotrophica DSM 17448.</title>
        <authorList>
            <consortium name="US DOE Joint Genome Institute (JGI-PGF)"/>
            <person name="Lucas S."/>
            <person name="Han J."/>
            <person name="Lapidus A."/>
            <person name="Bruce D."/>
            <person name="Goodwin L."/>
            <person name="Pitluck S."/>
            <person name="Peters L."/>
            <person name="Kyrpides N."/>
            <person name="Mavromatis K."/>
            <person name="Ivanova N."/>
            <person name="Ovchinnikova G."/>
            <person name="Teshima H."/>
            <person name="Detter J.C."/>
            <person name="Tapia R."/>
            <person name="Han C."/>
            <person name="Land M."/>
            <person name="Hauser L."/>
            <person name="Markowitz V."/>
            <person name="Cheng J.-F."/>
            <person name="Hugenholtz P."/>
            <person name="Woyke T."/>
            <person name="Wu D."/>
            <person name="Tindall B."/>
            <person name="Pomrenke H."/>
            <person name="Brambilla E."/>
            <person name="Klenk H.-P."/>
            <person name="Eisen J.A."/>
        </authorList>
    </citation>
    <scope>NUCLEOTIDE SEQUENCE [LARGE SCALE GENOMIC DNA]</scope>
    <source>
        <strain evidence="12 13">DSM 17448</strain>
    </source>
</reference>
<evidence type="ECO:0000313" key="12">
    <source>
        <dbReference type="EMBL" id="AFK04705.1"/>
    </source>
</evidence>
<dbReference type="Proteomes" id="UP000002875">
    <property type="component" value="Chromosome"/>
</dbReference>
<evidence type="ECO:0000313" key="13">
    <source>
        <dbReference type="Proteomes" id="UP000002875"/>
    </source>
</evidence>
<comment type="similarity">
    <text evidence="2 10">Belongs to the SecG family.</text>
</comment>
<keyword evidence="3 10" id="KW-0813">Transport</keyword>
<feature type="region of interest" description="Disordered" evidence="11">
    <location>
        <begin position="84"/>
        <end position="123"/>
    </location>
</feature>
<dbReference type="EMBL" id="CP002961">
    <property type="protein sequence ID" value="AFK04705.1"/>
    <property type="molecule type" value="Genomic_DNA"/>
</dbReference>
<keyword evidence="13" id="KW-1185">Reference proteome</keyword>
<keyword evidence="8 10" id="KW-0811">Translocation</keyword>
<evidence type="ECO:0000256" key="1">
    <source>
        <dbReference type="ARBA" id="ARBA00004651"/>
    </source>
</evidence>
<gene>
    <name evidence="12" type="ordered locus">Emtol_3579</name>
</gene>
<evidence type="ECO:0000256" key="5">
    <source>
        <dbReference type="ARBA" id="ARBA00022692"/>
    </source>
</evidence>
<evidence type="ECO:0000256" key="2">
    <source>
        <dbReference type="ARBA" id="ARBA00008445"/>
    </source>
</evidence>
<dbReference type="NCBIfam" id="TIGR00810">
    <property type="entry name" value="secG"/>
    <property type="match status" value="1"/>
</dbReference>
<evidence type="ECO:0000256" key="7">
    <source>
        <dbReference type="ARBA" id="ARBA00022989"/>
    </source>
</evidence>
<dbReference type="PRINTS" id="PR01651">
    <property type="entry name" value="SECGEXPORT"/>
</dbReference>
<evidence type="ECO:0000256" key="10">
    <source>
        <dbReference type="RuleBase" id="RU365087"/>
    </source>
</evidence>
<evidence type="ECO:0000256" key="6">
    <source>
        <dbReference type="ARBA" id="ARBA00022927"/>
    </source>
</evidence>
<feature type="transmembrane region" description="Helical" evidence="10">
    <location>
        <begin position="54"/>
        <end position="73"/>
    </location>
</feature>
<sequence length="123" mass="12456">MYTTVLVLMVIIAILLVLVIMIQNPKGGGLSSEFGGAGAQMFGVQRTGDILEQLTWGFFAFIIVGALTVGIFADKTGASAEDNGLNVEKAQARPTAPATTPAAAPATGNTPAGTTPAPAAQPK</sequence>
<evidence type="ECO:0000256" key="3">
    <source>
        <dbReference type="ARBA" id="ARBA00022448"/>
    </source>
</evidence>
<protein>
    <recommendedName>
        <fullName evidence="10">Protein-export membrane protein SecG</fullName>
    </recommendedName>
</protein>